<evidence type="ECO:0000313" key="1">
    <source>
        <dbReference type="EMBL" id="CAF1401436.1"/>
    </source>
</evidence>
<dbReference type="EMBL" id="CAJNOG010001043">
    <property type="protein sequence ID" value="CAF1401436.1"/>
    <property type="molecule type" value="Genomic_DNA"/>
</dbReference>
<reference evidence="2" key="1">
    <citation type="submission" date="2021-02" db="EMBL/GenBank/DDBJ databases">
        <authorList>
            <person name="Nowell W R."/>
        </authorList>
    </citation>
    <scope>NUCLEOTIDE SEQUENCE</scope>
</reference>
<dbReference type="Proteomes" id="UP000663891">
    <property type="component" value="Unassembled WGS sequence"/>
</dbReference>
<dbReference type="EMBL" id="CAJNON010001667">
    <property type="protein sequence ID" value="CAF1478522.1"/>
    <property type="molecule type" value="Genomic_DNA"/>
</dbReference>
<comment type="caution">
    <text evidence="2">The sequence shown here is derived from an EMBL/GenBank/DDBJ whole genome shotgun (WGS) entry which is preliminary data.</text>
</comment>
<evidence type="ECO:0000313" key="2">
    <source>
        <dbReference type="EMBL" id="CAF1478522.1"/>
    </source>
</evidence>
<name>A0A815RK28_9BILA</name>
<dbReference type="Proteomes" id="UP000663845">
    <property type="component" value="Unassembled WGS sequence"/>
</dbReference>
<protein>
    <submittedName>
        <fullName evidence="2">Uncharacterized protein</fullName>
    </submittedName>
</protein>
<accession>A0A815RK28</accession>
<organism evidence="2 3">
    <name type="scientific">Adineta steineri</name>
    <dbReference type="NCBI Taxonomy" id="433720"/>
    <lineage>
        <taxon>Eukaryota</taxon>
        <taxon>Metazoa</taxon>
        <taxon>Spiralia</taxon>
        <taxon>Gnathifera</taxon>
        <taxon>Rotifera</taxon>
        <taxon>Eurotatoria</taxon>
        <taxon>Bdelloidea</taxon>
        <taxon>Adinetida</taxon>
        <taxon>Adinetidae</taxon>
        <taxon>Adineta</taxon>
    </lineage>
</organism>
<dbReference type="OrthoDB" id="10195007at2759"/>
<gene>
    <name evidence="1" type="ORF">JYZ213_LOCUS37777</name>
    <name evidence="2" type="ORF">VCS650_LOCUS41028</name>
</gene>
<evidence type="ECO:0000313" key="3">
    <source>
        <dbReference type="Proteomes" id="UP000663891"/>
    </source>
</evidence>
<proteinExistence type="predicted"/>
<dbReference type="AlphaFoldDB" id="A0A815RK28"/>
<sequence>MTNDILVSDEIPALTTIYHNTGKESNQRNLENFLIIWLNPNIHSIEDDKLTSLKNQLRRTVNYLRIFDQLKPCVEYINEIVDEKIFLILSASLCQEVLPIVADLEQIISIYILFESSINKISIKSKYQHKIAGKYGDINSICEHLKQNVSSLSYNFFTINVLSLIKPLVYVDNDRRMETWFTVAQFHIERLLSTGVWKQSNKKNLIDECRLQYAGNDDQLKLVEEFEKDYHSSKAIWWLNIPNQSSKKNSGWRMERSFVPM</sequence>